<evidence type="ECO:0000259" key="2">
    <source>
        <dbReference type="Pfam" id="PF00561"/>
    </source>
</evidence>
<dbReference type="Gene3D" id="3.40.50.1820">
    <property type="entry name" value="alpha/beta hydrolase"/>
    <property type="match status" value="1"/>
</dbReference>
<organism evidence="3 4">
    <name type="scientific">Chitinophaga tropicalis</name>
    <dbReference type="NCBI Taxonomy" id="2683588"/>
    <lineage>
        <taxon>Bacteria</taxon>
        <taxon>Pseudomonadati</taxon>
        <taxon>Bacteroidota</taxon>
        <taxon>Chitinophagia</taxon>
        <taxon>Chitinophagales</taxon>
        <taxon>Chitinophagaceae</taxon>
        <taxon>Chitinophaga</taxon>
    </lineage>
</organism>
<dbReference type="InterPro" id="IPR000073">
    <property type="entry name" value="AB_hydrolase_1"/>
</dbReference>
<feature type="signal peptide" evidence="1">
    <location>
        <begin position="1"/>
        <end position="21"/>
    </location>
</feature>
<feature type="chain" id="PRO_5029732041" evidence="1">
    <location>
        <begin position="22"/>
        <end position="276"/>
    </location>
</feature>
<reference evidence="3 4" key="1">
    <citation type="submission" date="2019-12" db="EMBL/GenBank/DDBJ databases">
        <title>Chitinophaga sp. strain ysch24 (GDMCC 1.1355), whole genome shotgun sequence.</title>
        <authorList>
            <person name="Zhang X."/>
        </authorList>
    </citation>
    <scope>NUCLEOTIDE SEQUENCE [LARGE SCALE GENOMIC DNA]</scope>
    <source>
        <strain evidence="4">ysch24</strain>
    </source>
</reference>
<dbReference type="PRINTS" id="PR00111">
    <property type="entry name" value="ABHYDROLASE"/>
</dbReference>
<protein>
    <submittedName>
        <fullName evidence="3">Alpha/beta fold hydrolase</fullName>
    </submittedName>
</protein>
<dbReference type="PANTHER" id="PTHR43433">
    <property type="entry name" value="HYDROLASE, ALPHA/BETA FOLD FAMILY PROTEIN"/>
    <property type="match status" value="1"/>
</dbReference>
<feature type="domain" description="AB hydrolase-1" evidence="2">
    <location>
        <begin position="43"/>
        <end position="148"/>
    </location>
</feature>
<dbReference type="InterPro" id="IPR050471">
    <property type="entry name" value="AB_hydrolase"/>
</dbReference>
<gene>
    <name evidence="3" type="ORF">GO493_01950</name>
</gene>
<dbReference type="AlphaFoldDB" id="A0A7K1TY36"/>
<keyword evidence="3" id="KW-0378">Hydrolase</keyword>
<name>A0A7K1TY36_9BACT</name>
<dbReference type="SUPFAM" id="SSF53474">
    <property type="entry name" value="alpha/beta-Hydrolases"/>
    <property type="match status" value="1"/>
</dbReference>
<comment type="caution">
    <text evidence="3">The sequence shown here is derived from an EMBL/GenBank/DDBJ whole genome shotgun (WGS) entry which is preliminary data.</text>
</comment>
<evidence type="ECO:0000256" key="1">
    <source>
        <dbReference type="SAM" id="SignalP"/>
    </source>
</evidence>
<keyword evidence="1" id="KW-0732">Signal</keyword>
<evidence type="ECO:0000313" key="4">
    <source>
        <dbReference type="Proteomes" id="UP000461730"/>
    </source>
</evidence>
<dbReference type="InterPro" id="IPR029058">
    <property type="entry name" value="AB_hydrolase_fold"/>
</dbReference>
<accession>A0A7K1TY36</accession>
<dbReference type="PANTHER" id="PTHR43433:SF5">
    <property type="entry name" value="AB HYDROLASE-1 DOMAIN-CONTAINING PROTEIN"/>
    <property type="match status" value="1"/>
</dbReference>
<sequence length="276" mass="30032">MQLRHFIIFLLLTITSLRMNAQTGNYASLNGLKMYYEVHGSGKPLVLIHGGGSTIETTFGHILPQLAKTHRVIAVELQAHGHTADIDRPLSFEQDADDVAALLKQLNIQQADIFGFSNGGTTALQIAIRHPQLVNKLVLASATCKRNGLAPGFFEGMQQATLDNMPGPLKDAYRKINPDPQALMAMFNRDVARMLSFKDIPDTAIKSIQAPALVINGDAEAILSEHALELSRTLPHGRLAILPSGHGDYIGEICAVDKGSKMPEFVVDMIESFLGK</sequence>
<dbReference type="EMBL" id="WRXN01000001">
    <property type="protein sequence ID" value="MVT07007.1"/>
    <property type="molecule type" value="Genomic_DNA"/>
</dbReference>
<dbReference type="GO" id="GO:0004806">
    <property type="term" value="F:triacylglycerol lipase activity"/>
    <property type="evidence" value="ECO:0007669"/>
    <property type="project" value="TreeGrafter"/>
</dbReference>
<dbReference type="GO" id="GO:0046503">
    <property type="term" value="P:glycerolipid catabolic process"/>
    <property type="evidence" value="ECO:0007669"/>
    <property type="project" value="TreeGrafter"/>
</dbReference>
<dbReference type="Proteomes" id="UP000461730">
    <property type="component" value="Unassembled WGS sequence"/>
</dbReference>
<proteinExistence type="predicted"/>
<dbReference type="Pfam" id="PF00561">
    <property type="entry name" value="Abhydrolase_1"/>
    <property type="match status" value="1"/>
</dbReference>
<evidence type="ECO:0000313" key="3">
    <source>
        <dbReference type="EMBL" id="MVT07007.1"/>
    </source>
</evidence>
<keyword evidence="4" id="KW-1185">Reference proteome</keyword>